<organism evidence="8 9">
    <name type="scientific">Zalerion maritima</name>
    <dbReference type="NCBI Taxonomy" id="339359"/>
    <lineage>
        <taxon>Eukaryota</taxon>
        <taxon>Fungi</taxon>
        <taxon>Dikarya</taxon>
        <taxon>Ascomycota</taxon>
        <taxon>Pezizomycotina</taxon>
        <taxon>Sordariomycetes</taxon>
        <taxon>Lulworthiomycetidae</taxon>
        <taxon>Lulworthiales</taxon>
        <taxon>Lulworthiaceae</taxon>
        <taxon>Zalerion</taxon>
    </lineage>
</organism>
<dbReference type="GO" id="GO:0000480">
    <property type="term" value="P:endonucleolytic cleavage in 5'-ETS of tricistronic rRNA transcript (SSU-rRNA, 5.8S rRNA, LSU-rRNA)"/>
    <property type="evidence" value="ECO:0007669"/>
    <property type="project" value="TreeGrafter"/>
</dbReference>
<dbReference type="PROSITE" id="PS50294">
    <property type="entry name" value="WD_REPEATS_REGION"/>
    <property type="match status" value="5"/>
</dbReference>
<feature type="repeat" description="WD" evidence="6">
    <location>
        <begin position="521"/>
        <end position="562"/>
    </location>
</feature>
<dbReference type="Pfam" id="PF08625">
    <property type="entry name" value="Utp13"/>
    <property type="match status" value="1"/>
</dbReference>
<feature type="repeat" description="WD" evidence="6">
    <location>
        <begin position="596"/>
        <end position="618"/>
    </location>
</feature>
<dbReference type="PROSITE" id="PS50082">
    <property type="entry name" value="WD_REPEATS_2"/>
    <property type="match status" value="7"/>
</dbReference>
<dbReference type="SUPFAM" id="SSF50956">
    <property type="entry name" value="Thermostable phytase (3-phytase)"/>
    <property type="match status" value="1"/>
</dbReference>
<dbReference type="GO" id="GO:0000472">
    <property type="term" value="P:endonucleolytic cleavage to generate mature 5'-end of SSU-rRNA from (SSU-rRNA, 5.8S rRNA, LSU-rRNA)"/>
    <property type="evidence" value="ECO:0007669"/>
    <property type="project" value="TreeGrafter"/>
</dbReference>
<dbReference type="CDD" id="cd00200">
    <property type="entry name" value="WD40"/>
    <property type="match status" value="1"/>
</dbReference>
<dbReference type="Pfam" id="PF00400">
    <property type="entry name" value="WD40"/>
    <property type="match status" value="8"/>
</dbReference>
<dbReference type="AlphaFoldDB" id="A0AAD5RNK3"/>
<dbReference type="InterPro" id="IPR001680">
    <property type="entry name" value="WD40_rpt"/>
</dbReference>
<dbReference type="FunFam" id="2.130.10.10:FF:001009">
    <property type="entry name" value="Small nucleolar ribonucleoprotein complex subunit, putative"/>
    <property type="match status" value="1"/>
</dbReference>
<reference evidence="8" key="1">
    <citation type="submission" date="2022-07" db="EMBL/GenBank/DDBJ databases">
        <title>Draft genome sequence of Zalerion maritima ATCC 34329, a (micro)plastics degrading marine fungus.</title>
        <authorList>
            <person name="Paco A."/>
            <person name="Goncalves M.F.M."/>
            <person name="Rocha-Santos T.A.P."/>
            <person name="Alves A."/>
        </authorList>
    </citation>
    <scope>NUCLEOTIDE SEQUENCE</scope>
    <source>
        <strain evidence="8">ATCC 34329</strain>
    </source>
</reference>
<evidence type="ECO:0000313" key="9">
    <source>
        <dbReference type="Proteomes" id="UP001201980"/>
    </source>
</evidence>
<dbReference type="GO" id="GO:0032040">
    <property type="term" value="C:small-subunit processome"/>
    <property type="evidence" value="ECO:0007669"/>
    <property type="project" value="InterPro"/>
</dbReference>
<dbReference type="GO" id="GO:0034511">
    <property type="term" value="F:U3 snoRNA binding"/>
    <property type="evidence" value="ECO:0007669"/>
    <property type="project" value="TreeGrafter"/>
</dbReference>
<accession>A0AAD5RNK3</accession>
<sequence>MASKSTYKTTFEVGQIIRPIYTGGPVALSENAKLLVTSLGEDAILTDLSTGDGLGKVEGDGEVITNIALSPDAATLVLCSRSLSMRIYSLTKDDNGSLEPAAKRFLKPHSTPVSVTSIDRTGSLLATGGKDGLTKVWDIQKGHLTHNLHGPGVPISSLKFFETPVHKDSKKRKSGDISDSVDTRLLLGVGYQDGKVRVFDLHKGSVIAKLDSHVSSVQAIDYSQDQNALVTGSRDKTIIWWDTRSWKLRKVQPVFDMVESAGFIRDGRVSFSAGLNGCLRLWETDTGRELTQEQTAKAEENAIVSAIYRPSREFILCVQVDRTLAFYHTPEIQEHPPLPTLPPVEPFRWISGTHDEVIDLAYLLRDRSAMALATNSEDIRIVAAESREPDLNNPKSTAAYFGQDIGILKGHDQIVISLDVDWSGHWVATGAKDNTARLWKVDVESGEFTCYATFAGHAQSVSAVGLPKTIPPESSAAYRDPLNHPPSFIITGSEDQTVKRWDVSQSGPEDPKVPARARFTKKAHDKDINALDIHHAAQLFASASQDKTVKIWSTQEGEVQGILRGHNRGVWSVRFAPKGTPIIQGEQGPAAGKGTILTGSGDKTVKIWNLSDYTCLRTFEGHTHSILKVAWLKMPAGEENKRPLLCASAGGDGLVRVWNVNTGESECTLDNHEDRVWTLAVHPDTNTIVSGSADSTVTFWKDTTSETQAAQAEAAIQLVEQEQELENHIHEGSYREAITLALQLNHPGRLLSILSSVVTTDKPEPGSLCGLKVVDEVLSNLSDEQIFLLLLRLRDWNTNARTSPVAQTILWTLVRSYPASRFVSLQVRGAKGHKSVKEVIHGLLVYSERHYKRMEELHDESFILEYTLQHMGTLFPVQNGKGRNGVDTDGDVMMF</sequence>
<comment type="function">
    <text evidence="5">Component of the ASTRA complex involved in chromatin remodeling.</text>
</comment>
<dbReference type="InterPro" id="IPR013934">
    <property type="entry name" value="Utp13_C"/>
</dbReference>
<dbReference type="InterPro" id="IPR019775">
    <property type="entry name" value="WD40_repeat_CS"/>
</dbReference>
<dbReference type="SMART" id="SM00320">
    <property type="entry name" value="WD40"/>
    <property type="match status" value="12"/>
</dbReference>
<gene>
    <name evidence="8" type="ORF">MKZ38_002699</name>
</gene>
<protein>
    <submittedName>
        <fullName evidence="8">Small nucleolar ribonucleoprotein complex subunit</fullName>
    </submittedName>
</protein>
<dbReference type="InterPro" id="IPR020472">
    <property type="entry name" value="WD40_PAC1"/>
</dbReference>
<evidence type="ECO:0000256" key="3">
    <source>
        <dbReference type="ARBA" id="ARBA00022737"/>
    </source>
</evidence>
<dbReference type="Proteomes" id="UP001201980">
    <property type="component" value="Unassembled WGS sequence"/>
</dbReference>
<dbReference type="InterPro" id="IPR015943">
    <property type="entry name" value="WD40/YVTN_repeat-like_dom_sf"/>
</dbReference>
<feature type="repeat" description="WD" evidence="6">
    <location>
        <begin position="647"/>
        <end position="668"/>
    </location>
</feature>
<dbReference type="InterPro" id="IPR036322">
    <property type="entry name" value="WD40_repeat_dom_sf"/>
</dbReference>
<feature type="repeat" description="WD" evidence="6">
    <location>
        <begin position="408"/>
        <end position="442"/>
    </location>
</feature>
<keyword evidence="2 6" id="KW-0853">WD repeat</keyword>
<dbReference type="SUPFAM" id="SSF50978">
    <property type="entry name" value="WD40 repeat-like"/>
    <property type="match status" value="2"/>
</dbReference>
<name>A0AAD5RNK3_9PEZI</name>
<evidence type="ECO:0000256" key="2">
    <source>
        <dbReference type="ARBA" id="ARBA00022574"/>
    </source>
</evidence>
<evidence type="ECO:0000256" key="6">
    <source>
        <dbReference type="PROSITE-ProRule" id="PRU00221"/>
    </source>
</evidence>
<dbReference type="GO" id="GO:0030686">
    <property type="term" value="C:90S preribosome"/>
    <property type="evidence" value="ECO:0007669"/>
    <property type="project" value="TreeGrafter"/>
</dbReference>
<evidence type="ECO:0000256" key="4">
    <source>
        <dbReference type="ARBA" id="ARBA00023242"/>
    </source>
</evidence>
<feature type="domain" description="U3 small nucleolar RNA-associated protein 13 C-terminal" evidence="7">
    <location>
        <begin position="722"/>
        <end position="871"/>
    </location>
</feature>
<dbReference type="EMBL" id="JAKWBI020000183">
    <property type="protein sequence ID" value="KAJ2899980.1"/>
    <property type="molecule type" value="Genomic_DNA"/>
</dbReference>
<keyword evidence="9" id="KW-1185">Reference proteome</keyword>
<dbReference type="PANTHER" id="PTHR19854">
    <property type="entry name" value="TRANSDUCIN BETA-LIKE 3"/>
    <property type="match status" value="1"/>
</dbReference>
<dbReference type="Gene3D" id="2.130.10.10">
    <property type="entry name" value="YVTN repeat-like/Quinoprotein amine dehydrogenase"/>
    <property type="match status" value="5"/>
</dbReference>
<feature type="repeat" description="WD" evidence="6">
    <location>
        <begin position="106"/>
        <end position="147"/>
    </location>
</feature>
<feature type="repeat" description="WD" evidence="6">
    <location>
        <begin position="210"/>
        <end position="251"/>
    </location>
</feature>
<evidence type="ECO:0000256" key="1">
    <source>
        <dbReference type="ARBA" id="ARBA00004604"/>
    </source>
</evidence>
<comment type="subcellular location">
    <subcellularLocation>
        <location evidence="1">Nucleus</location>
        <location evidence="1">Nucleolus</location>
    </subcellularLocation>
</comment>
<dbReference type="PROSITE" id="PS00678">
    <property type="entry name" value="WD_REPEATS_1"/>
    <property type="match status" value="2"/>
</dbReference>
<evidence type="ECO:0000259" key="7">
    <source>
        <dbReference type="Pfam" id="PF08625"/>
    </source>
</evidence>
<keyword evidence="8" id="KW-0687">Ribonucleoprotein</keyword>
<evidence type="ECO:0000313" key="8">
    <source>
        <dbReference type="EMBL" id="KAJ2899980.1"/>
    </source>
</evidence>
<keyword evidence="3" id="KW-0677">Repeat</keyword>
<dbReference type="PRINTS" id="PR00320">
    <property type="entry name" value="GPROTEINBRPT"/>
</dbReference>
<dbReference type="PANTHER" id="PTHR19854:SF15">
    <property type="entry name" value="TRANSDUCIN BETA-LIKE PROTEIN 3"/>
    <property type="match status" value="1"/>
</dbReference>
<evidence type="ECO:0000256" key="5">
    <source>
        <dbReference type="ARBA" id="ARBA00037338"/>
    </source>
</evidence>
<comment type="caution">
    <text evidence="8">The sequence shown here is derived from an EMBL/GenBank/DDBJ whole genome shotgun (WGS) entry which is preliminary data.</text>
</comment>
<proteinExistence type="predicted"/>
<feature type="repeat" description="WD" evidence="6">
    <location>
        <begin position="669"/>
        <end position="710"/>
    </location>
</feature>
<keyword evidence="4" id="KW-0539">Nucleus</keyword>